<organism evidence="1 2">
    <name type="scientific">Zarea fungicola</name>
    <dbReference type="NCBI Taxonomy" id="93591"/>
    <lineage>
        <taxon>Eukaryota</taxon>
        <taxon>Fungi</taxon>
        <taxon>Dikarya</taxon>
        <taxon>Ascomycota</taxon>
        <taxon>Pezizomycotina</taxon>
        <taxon>Sordariomycetes</taxon>
        <taxon>Hypocreomycetidae</taxon>
        <taxon>Hypocreales</taxon>
        <taxon>Cordycipitaceae</taxon>
        <taxon>Zarea</taxon>
    </lineage>
</organism>
<comment type="caution">
    <text evidence="1">The sequence shown here is derived from an EMBL/GenBank/DDBJ whole genome shotgun (WGS) entry which is preliminary data.</text>
</comment>
<evidence type="ECO:0000313" key="2">
    <source>
        <dbReference type="Proteomes" id="UP001143910"/>
    </source>
</evidence>
<keyword evidence="2" id="KW-1185">Reference proteome</keyword>
<dbReference type="Proteomes" id="UP001143910">
    <property type="component" value="Unassembled WGS sequence"/>
</dbReference>
<reference evidence="1" key="1">
    <citation type="submission" date="2022-08" db="EMBL/GenBank/DDBJ databases">
        <title>Genome Sequence of Lecanicillium fungicola.</title>
        <authorList>
            <person name="Buettner E."/>
        </authorList>
    </citation>
    <scope>NUCLEOTIDE SEQUENCE</scope>
    <source>
        <strain evidence="1">Babe33</strain>
    </source>
</reference>
<gene>
    <name evidence="1" type="ORF">NQ176_g9446</name>
</gene>
<proteinExistence type="predicted"/>
<name>A0ACC1MMZ6_9HYPO</name>
<protein>
    <submittedName>
        <fullName evidence="1">Uncharacterized protein</fullName>
    </submittedName>
</protein>
<accession>A0ACC1MMZ6</accession>
<dbReference type="EMBL" id="JANJQO010002157">
    <property type="protein sequence ID" value="KAJ2967898.1"/>
    <property type="molecule type" value="Genomic_DNA"/>
</dbReference>
<evidence type="ECO:0000313" key="1">
    <source>
        <dbReference type="EMBL" id="KAJ2967898.1"/>
    </source>
</evidence>
<sequence length="265" mass="28123">MFVFIKALLITGLLTTNGIARDVPSNIQALYNSIRAQGSCANVLKGGFYSQENDTKDFCYCGDHFASDNILYLQGTHGNLANMDIDCDGTTLGGTGADRSCDSSADVLIETQFSDIVKSYGKGIRDLSTYIHSFVVLGNEGTRKGYVAFDPQSIGVEPLSIVAVVCGDKLFYGVWGDVDLDDSPPLIGEVSESLGRACYGDAVNGGQSHDDNDVLYIAFTGPGAVPGASGAQWNAKTFEEFEASLQTQGDKLISTIGRGNSYSVS</sequence>